<name>A0A7N1A2N6_KALFE</name>
<feature type="domain" description="BRCT" evidence="3">
    <location>
        <begin position="1"/>
        <end position="95"/>
    </location>
</feature>
<dbReference type="SUPFAM" id="SSF52113">
    <property type="entry name" value="BRCT domain"/>
    <property type="match status" value="3"/>
</dbReference>
<dbReference type="Gramene" id="Kaladp0082s0041.1.v1.1">
    <property type="protein sequence ID" value="Kaladp0082s0041.1.v1.1"/>
    <property type="gene ID" value="Kaladp0082s0041.v1.1"/>
</dbReference>
<accession>A0A7N1A2N6</accession>
<dbReference type="InterPro" id="IPR001357">
    <property type="entry name" value="BRCT_dom"/>
</dbReference>
<dbReference type="AlphaFoldDB" id="A0A7N1A2N6"/>
<dbReference type="EnsemblPlants" id="Kaladp0082s0041.1.v1.1">
    <property type="protein sequence ID" value="Kaladp0082s0041.1.v1.1"/>
    <property type="gene ID" value="Kaladp0082s0041.v1.1"/>
</dbReference>
<dbReference type="InterPro" id="IPR036420">
    <property type="entry name" value="BRCT_dom_sf"/>
</dbReference>
<feature type="domain" description="BRCT" evidence="3">
    <location>
        <begin position="376"/>
        <end position="454"/>
    </location>
</feature>
<dbReference type="Gene3D" id="3.40.50.10190">
    <property type="entry name" value="BRCT domain"/>
    <property type="match status" value="4"/>
</dbReference>
<dbReference type="GO" id="GO:0033314">
    <property type="term" value="P:mitotic DNA replication checkpoint signaling"/>
    <property type="evidence" value="ECO:0007669"/>
    <property type="project" value="TreeGrafter"/>
</dbReference>
<keyword evidence="5" id="KW-1185">Reference proteome</keyword>
<dbReference type="FunFam" id="3.40.50.10190:FF:000052">
    <property type="entry name" value="Transcription coactivator"/>
    <property type="match status" value="1"/>
</dbReference>
<feature type="domain" description="BRCT" evidence="3">
    <location>
        <begin position="99"/>
        <end position="183"/>
    </location>
</feature>
<dbReference type="CDD" id="cd17731">
    <property type="entry name" value="BRCT_TopBP1_rpt2_like"/>
    <property type="match status" value="1"/>
</dbReference>
<evidence type="ECO:0000256" key="1">
    <source>
        <dbReference type="ARBA" id="ARBA00022737"/>
    </source>
</evidence>
<dbReference type="PANTHER" id="PTHR13561">
    <property type="entry name" value="DNA REPLICATION REGULATOR DPB11-RELATED"/>
    <property type="match status" value="1"/>
</dbReference>
<keyword evidence="1" id="KW-0677">Repeat</keyword>
<dbReference type="GO" id="GO:0007143">
    <property type="term" value="P:female meiotic nuclear division"/>
    <property type="evidence" value="ECO:0007669"/>
    <property type="project" value="EnsemblPlants"/>
</dbReference>
<reference evidence="4" key="1">
    <citation type="submission" date="2021-01" db="UniProtKB">
        <authorList>
            <consortium name="EnsemblPlants"/>
        </authorList>
    </citation>
    <scope>IDENTIFICATION</scope>
</reference>
<dbReference type="GO" id="GO:0007095">
    <property type="term" value="P:mitotic G2 DNA damage checkpoint signaling"/>
    <property type="evidence" value="ECO:0007669"/>
    <property type="project" value="TreeGrafter"/>
</dbReference>
<dbReference type="CDD" id="cd00027">
    <property type="entry name" value="BRCT"/>
    <property type="match status" value="1"/>
</dbReference>
<dbReference type="SMART" id="SM00292">
    <property type="entry name" value="BRCT"/>
    <property type="match status" value="4"/>
</dbReference>
<dbReference type="OMA" id="ESINIMI"/>
<dbReference type="Proteomes" id="UP000594263">
    <property type="component" value="Unplaced"/>
</dbReference>
<feature type="region of interest" description="Disordered" evidence="2">
    <location>
        <begin position="288"/>
        <end position="337"/>
    </location>
</feature>
<dbReference type="InterPro" id="IPR059215">
    <property type="entry name" value="BRCT2_TopBP1-like"/>
</dbReference>
<evidence type="ECO:0000259" key="3">
    <source>
        <dbReference type="PROSITE" id="PS50172"/>
    </source>
</evidence>
<sequence>MNSKPFHGTNVFMSRKLVPPELFDALQDALKQNGAEVFLCCDPSRSGPTDYHVISSPEHEKFEDLRSQGCQLIGPHCVLSCAKERRALPTQGFTCCLAMDGVKILMSGFEANEKEKIVKLVTAMRGSIHMKASSDVNFVVAKNVLAMKYKWALNISKKPIVSINWIDQCWKEHRVVPQEPYKILPFSGLMICVTGISSGERKSMEQLILQNGGKYSAELTKNAPEGDKYKVARRWGHIYIVTRKWFDQSIARCLRMLVIPHENISFVTNRNFLLMGATVSSINAARSSFSSQRSQDTTTKTSQSAFSSAVADSNQQVFPNPDVKDQDLDTTISQKGSFKAPDYSDVLKEDKGMPSEQPISEFQVDGCVADDSQSEDNDLYLSECRIFFVGFGAPELRKLVNAVRKGGGSRYMSINDKLTHVVIGDPSELEKKEIRSLTASGVIKVMRANWLEDCDRLKKEIPVLQKHTGHDILLPRGSLAGNDALRQLNSFKTSSIPANAEQDHSRLSFVASSETGKRGSSETIRSFHNPIKTNITVENHSHVSFANEHDTGIQKVSLDACNQSQLTRSISTIFKGKRFHFSCSFPEERVRFIFLRVLYSKRAYGLHRCDLVVRRSGVGFLTSAP</sequence>
<dbReference type="Pfam" id="PF00533">
    <property type="entry name" value="BRCT"/>
    <property type="match status" value="1"/>
</dbReference>
<feature type="compositionally biased region" description="Polar residues" evidence="2">
    <location>
        <begin position="296"/>
        <end position="318"/>
    </location>
</feature>
<proteinExistence type="predicted"/>
<dbReference type="PROSITE" id="PS50172">
    <property type="entry name" value="BRCT"/>
    <property type="match status" value="4"/>
</dbReference>
<dbReference type="FunFam" id="3.40.50.10190:FF:000061">
    <property type="entry name" value="Transcription coactivator"/>
    <property type="match status" value="1"/>
</dbReference>
<dbReference type="GO" id="GO:0006270">
    <property type="term" value="P:DNA replication initiation"/>
    <property type="evidence" value="ECO:0007669"/>
    <property type="project" value="TreeGrafter"/>
</dbReference>
<dbReference type="Pfam" id="PF12738">
    <property type="entry name" value="PTCB-BRCT"/>
    <property type="match status" value="2"/>
</dbReference>
<dbReference type="PANTHER" id="PTHR13561:SF20">
    <property type="entry name" value="DNA TOPOISOMERASE 2-BINDING PROTEIN 1"/>
    <property type="match status" value="1"/>
</dbReference>
<feature type="domain" description="BRCT" evidence="3">
    <location>
        <begin position="186"/>
        <end position="252"/>
    </location>
</feature>
<evidence type="ECO:0000313" key="5">
    <source>
        <dbReference type="Proteomes" id="UP000594263"/>
    </source>
</evidence>
<evidence type="ECO:0000313" key="4">
    <source>
        <dbReference type="EnsemblPlants" id="Kaladp0082s0041.1.v1.1"/>
    </source>
</evidence>
<protein>
    <recommendedName>
        <fullName evidence="3">BRCT domain-containing protein</fullName>
    </recommendedName>
</protein>
<evidence type="ECO:0000256" key="2">
    <source>
        <dbReference type="SAM" id="MobiDB-lite"/>
    </source>
</evidence>
<organism evidence="4 5">
    <name type="scientific">Kalanchoe fedtschenkoi</name>
    <name type="common">Lavender scallops</name>
    <name type="synonym">South American air plant</name>
    <dbReference type="NCBI Taxonomy" id="63787"/>
    <lineage>
        <taxon>Eukaryota</taxon>
        <taxon>Viridiplantae</taxon>
        <taxon>Streptophyta</taxon>
        <taxon>Embryophyta</taxon>
        <taxon>Tracheophyta</taxon>
        <taxon>Spermatophyta</taxon>
        <taxon>Magnoliopsida</taxon>
        <taxon>eudicotyledons</taxon>
        <taxon>Gunneridae</taxon>
        <taxon>Pentapetalae</taxon>
        <taxon>Saxifragales</taxon>
        <taxon>Crassulaceae</taxon>
        <taxon>Kalanchoe</taxon>
    </lineage>
</organism>